<dbReference type="SMART" id="SM00387">
    <property type="entry name" value="HATPase_c"/>
    <property type="match status" value="1"/>
</dbReference>
<evidence type="ECO:0000256" key="9">
    <source>
        <dbReference type="ARBA" id="ARBA00022777"/>
    </source>
</evidence>
<feature type="transmembrane region" description="Helical" evidence="15">
    <location>
        <begin position="318"/>
        <end position="341"/>
    </location>
</feature>
<dbReference type="GO" id="GO:0005886">
    <property type="term" value="C:plasma membrane"/>
    <property type="evidence" value="ECO:0007669"/>
    <property type="project" value="UniProtKB-SubCell"/>
</dbReference>
<evidence type="ECO:0000256" key="11">
    <source>
        <dbReference type="ARBA" id="ARBA00022989"/>
    </source>
</evidence>
<reference evidence="17 18" key="1">
    <citation type="submission" date="2020-03" db="EMBL/GenBank/DDBJ databases">
        <authorList>
            <person name="Sun Q."/>
        </authorList>
    </citation>
    <scope>NUCLEOTIDE SEQUENCE [LARGE SCALE GENOMIC DNA]</scope>
    <source>
        <strain evidence="17 18">KACC 21451</strain>
    </source>
</reference>
<feature type="transmembrane region" description="Helical" evidence="15">
    <location>
        <begin position="278"/>
        <end position="297"/>
    </location>
</feature>
<dbReference type="Pfam" id="PF02518">
    <property type="entry name" value="HATPase_c"/>
    <property type="match status" value="1"/>
</dbReference>
<dbReference type="Proteomes" id="UP000587942">
    <property type="component" value="Unassembled WGS sequence"/>
</dbReference>
<comment type="caution">
    <text evidence="17">The sequence shown here is derived from an EMBL/GenBank/DDBJ whole genome shotgun (WGS) entry which is preliminary data.</text>
</comment>
<dbReference type="InterPro" id="IPR005467">
    <property type="entry name" value="His_kinase_dom"/>
</dbReference>
<evidence type="ECO:0000256" key="1">
    <source>
        <dbReference type="ARBA" id="ARBA00000085"/>
    </source>
</evidence>
<feature type="transmembrane region" description="Helical" evidence="15">
    <location>
        <begin position="353"/>
        <end position="375"/>
    </location>
</feature>
<dbReference type="FunFam" id="1.10.287.130:FF:000008">
    <property type="entry name" value="Two-component sensor histidine kinase"/>
    <property type="match status" value="1"/>
</dbReference>
<dbReference type="RefSeq" id="WP_167831015.1">
    <property type="nucleotide sequence ID" value="NZ_JAAVUM010000002.1"/>
</dbReference>
<name>A0A846TE69_9BACI</name>
<keyword evidence="9 17" id="KW-0418">Kinase</keyword>
<evidence type="ECO:0000256" key="6">
    <source>
        <dbReference type="ARBA" id="ARBA00022679"/>
    </source>
</evidence>
<gene>
    <name evidence="17" type="ORF">GWK17_03220</name>
</gene>
<evidence type="ECO:0000256" key="2">
    <source>
        <dbReference type="ARBA" id="ARBA00004651"/>
    </source>
</evidence>
<dbReference type="SUPFAM" id="SSF47384">
    <property type="entry name" value="Homodimeric domain of signal transducing histidine kinase"/>
    <property type="match status" value="1"/>
</dbReference>
<feature type="transmembrane region" description="Helical" evidence="15">
    <location>
        <begin position="444"/>
        <end position="463"/>
    </location>
</feature>
<keyword evidence="7 15" id="KW-0812">Transmembrane</keyword>
<evidence type="ECO:0000259" key="16">
    <source>
        <dbReference type="PROSITE" id="PS50109"/>
    </source>
</evidence>
<keyword evidence="11 15" id="KW-1133">Transmembrane helix</keyword>
<dbReference type="InterPro" id="IPR036890">
    <property type="entry name" value="HATPase_C_sf"/>
</dbReference>
<dbReference type="PROSITE" id="PS50109">
    <property type="entry name" value="HIS_KIN"/>
    <property type="match status" value="1"/>
</dbReference>
<keyword evidence="8" id="KW-0547">Nucleotide-binding</keyword>
<feature type="domain" description="Histidine kinase" evidence="16">
    <location>
        <begin position="530"/>
        <end position="744"/>
    </location>
</feature>
<dbReference type="GO" id="GO:0005524">
    <property type="term" value="F:ATP binding"/>
    <property type="evidence" value="ECO:0007669"/>
    <property type="project" value="UniProtKB-KW"/>
</dbReference>
<comment type="catalytic activity">
    <reaction evidence="1">
        <text>ATP + protein L-histidine = ADP + protein N-phospho-L-histidine.</text>
        <dbReference type="EC" id="2.7.13.3"/>
    </reaction>
</comment>
<dbReference type="SUPFAM" id="SSF55874">
    <property type="entry name" value="ATPase domain of HSP90 chaperone/DNA topoisomerase II/histidine kinase"/>
    <property type="match status" value="1"/>
</dbReference>
<dbReference type="InterPro" id="IPR004358">
    <property type="entry name" value="Sig_transdc_His_kin-like_C"/>
</dbReference>
<dbReference type="InterPro" id="IPR003594">
    <property type="entry name" value="HATPase_dom"/>
</dbReference>
<dbReference type="PRINTS" id="PR00344">
    <property type="entry name" value="BCTRLSENSOR"/>
</dbReference>
<dbReference type="FunFam" id="3.30.565.10:FF:000013">
    <property type="entry name" value="Two-component sensor histidine kinase"/>
    <property type="match status" value="1"/>
</dbReference>
<dbReference type="InterPro" id="IPR036097">
    <property type="entry name" value="HisK_dim/P_sf"/>
</dbReference>
<dbReference type="AlphaFoldDB" id="A0A846TE69"/>
<dbReference type="Pfam" id="PF00512">
    <property type="entry name" value="HisKA"/>
    <property type="match status" value="1"/>
</dbReference>
<feature type="transmembrane region" description="Helical" evidence="15">
    <location>
        <begin position="419"/>
        <end position="438"/>
    </location>
</feature>
<dbReference type="CDD" id="cd00082">
    <property type="entry name" value="HisKA"/>
    <property type="match status" value="1"/>
</dbReference>
<dbReference type="GO" id="GO:0000155">
    <property type="term" value="F:phosphorelay sensor kinase activity"/>
    <property type="evidence" value="ECO:0007669"/>
    <property type="project" value="InterPro"/>
</dbReference>
<dbReference type="EMBL" id="JAAVUM010000002">
    <property type="protein sequence ID" value="NKE04494.1"/>
    <property type="molecule type" value="Genomic_DNA"/>
</dbReference>
<evidence type="ECO:0000256" key="4">
    <source>
        <dbReference type="ARBA" id="ARBA00022475"/>
    </source>
</evidence>
<dbReference type="SMART" id="SM00388">
    <property type="entry name" value="HisKA"/>
    <property type="match status" value="1"/>
</dbReference>
<dbReference type="Gene3D" id="3.30.565.10">
    <property type="entry name" value="Histidine kinase-like ATPase, C-terminal domain"/>
    <property type="match status" value="1"/>
</dbReference>
<dbReference type="InterPro" id="IPR050398">
    <property type="entry name" value="HssS/ArlS-like"/>
</dbReference>
<evidence type="ECO:0000313" key="17">
    <source>
        <dbReference type="EMBL" id="NKE04494.1"/>
    </source>
</evidence>
<dbReference type="PANTHER" id="PTHR45528:SF1">
    <property type="entry name" value="SENSOR HISTIDINE KINASE CPXA"/>
    <property type="match status" value="1"/>
</dbReference>
<dbReference type="EC" id="2.7.13.3" evidence="3"/>
<feature type="coiled-coil region" evidence="14">
    <location>
        <begin position="147"/>
        <end position="174"/>
    </location>
</feature>
<keyword evidence="13 15" id="KW-0472">Membrane</keyword>
<keyword evidence="10" id="KW-0067">ATP-binding</keyword>
<dbReference type="Gene3D" id="1.10.287.130">
    <property type="match status" value="1"/>
</dbReference>
<keyword evidence="4" id="KW-1003">Cell membrane</keyword>
<proteinExistence type="predicted"/>
<comment type="subcellular location">
    <subcellularLocation>
        <location evidence="2">Cell membrane</location>
        <topology evidence="2">Multi-pass membrane protein</topology>
    </subcellularLocation>
</comment>
<evidence type="ECO:0000256" key="3">
    <source>
        <dbReference type="ARBA" id="ARBA00012438"/>
    </source>
</evidence>
<dbReference type="InterPro" id="IPR003661">
    <property type="entry name" value="HisK_dim/P_dom"/>
</dbReference>
<keyword evidence="5" id="KW-0597">Phosphoprotein</keyword>
<evidence type="ECO:0000313" key="18">
    <source>
        <dbReference type="Proteomes" id="UP000587942"/>
    </source>
</evidence>
<evidence type="ECO:0000256" key="15">
    <source>
        <dbReference type="SAM" id="Phobius"/>
    </source>
</evidence>
<accession>A0A846TE69</accession>
<dbReference type="PANTHER" id="PTHR45528">
    <property type="entry name" value="SENSOR HISTIDINE KINASE CPXA"/>
    <property type="match status" value="1"/>
</dbReference>
<sequence>MDTKSKSKYLFVVWVLLIAFGLSGVFSILTNGNRYMHGDYFESDEYNSQMDQFIQMLNVYELYDMPKEEMKKQITVSDEEIEEHRTRYGNLGDQISNIGMQYNDQIQAAIDSGNKAAEDVLTKERDEKIADITENFNSDEYVRAKIVKEKEQKIDEFYRDLEAYRHEFNNLEQAYKYYLKDNSTGEVYTNLNLSKGEKASDYLNKKDMYYVMEFADLQKNYAFTGFNENFLPYNEGAEPVLEKQKDLNLTGQIGLSKSASERNIAIMNYKDYQKGQKLFFGYILTSFAALIASYFLAKRKPATVFGSFDHLKPFYGRIPLDVRAVLLLLTVFFLLLSMTLISEQFVYYHSNLFATLTELIISLVAAASLLAFGWVQLRFLSEYRKDWPMLKEDLIDSLIVKSYYAILDAFIVKSIGFQLLVILGIAFAMGMLFVGVLAAGGGDIIVIAFAIGVISLPIFLIIMRKAGYLNKVLKHTEELAAGNLGADIPVKGKSAIAKHAANINDLRNTVNVSHKEQAKSERLKTELITNVSHDLRTPLTSIITYTELLKTPDLAPEDRDSYLEILDRKSKRLKVLIDDLFEATKMASGNIELHKEKVDLNQLLQQALAEHNEALSQSTLQLRISQPEHPVYAFVDGQKLWRVFDNLIGNILKYALENTRIYVSVKEEQDRIVLTFKNITKYELGEDLNELFERFKRGDQSRHTEGSGLGLAIAKSIVDLHEGSLDIEVDGDLFKVTVVLEKLN</sequence>
<evidence type="ECO:0000256" key="14">
    <source>
        <dbReference type="SAM" id="Coils"/>
    </source>
</evidence>
<evidence type="ECO:0000256" key="10">
    <source>
        <dbReference type="ARBA" id="ARBA00022840"/>
    </source>
</evidence>
<evidence type="ECO:0000256" key="12">
    <source>
        <dbReference type="ARBA" id="ARBA00023012"/>
    </source>
</evidence>
<evidence type="ECO:0000256" key="13">
    <source>
        <dbReference type="ARBA" id="ARBA00023136"/>
    </source>
</evidence>
<evidence type="ECO:0000256" key="8">
    <source>
        <dbReference type="ARBA" id="ARBA00022741"/>
    </source>
</evidence>
<evidence type="ECO:0000256" key="5">
    <source>
        <dbReference type="ARBA" id="ARBA00022553"/>
    </source>
</evidence>
<feature type="coiled-coil region" evidence="14">
    <location>
        <begin position="590"/>
        <end position="617"/>
    </location>
</feature>
<organism evidence="17 18">
    <name type="scientific">Mesobacillus selenatarsenatis</name>
    <dbReference type="NCBI Taxonomy" id="388741"/>
    <lineage>
        <taxon>Bacteria</taxon>
        <taxon>Bacillati</taxon>
        <taxon>Bacillota</taxon>
        <taxon>Bacilli</taxon>
        <taxon>Bacillales</taxon>
        <taxon>Bacillaceae</taxon>
        <taxon>Mesobacillus</taxon>
    </lineage>
</organism>
<keyword evidence="12" id="KW-0902">Two-component regulatory system</keyword>
<protein>
    <recommendedName>
        <fullName evidence="3">histidine kinase</fullName>
        <ecNumber evidence="3">2.7.13.3</ecNumber>
    </recommendedName>
</protein>
<keyword evidence="14" id="KW-0175">Coiled coil</keyword>
<evidence type="ECO:0000256" key="7">
    <source>
        <dbReference type="ARBA" id="ARBA00022692"/>
    </source>
</evidence>
<keyword evidence="6" id="KW-0808">Transferase</keyword>